<organism evidence="3 4">
    <name type="scientific">Corynebacterium spheniscorum</name>
    <dbReference type="NCBI Taxonomy" id="185761"/>
    <lineage>
        <taxon>Bacteria</taxon>
        <taxon>Bacillati</taxon>
        <taxon>Actinomycetota</taxon>
        <taxon>Actinomycetes</taxon>
        <taxon>Mycobacteriales</taxon>
        <taxon>Corynebacteriaceae</taxon>
        <taxon>Corynebacterium</taxon>
    </lineage>
</organism>
<dbReference type="PANTHER" id="PTHR24321:SF8">
    <property type="entry name" value="ESTRADIOL 17-BETA-DEHYDROGENASE 8-RELATED"/>
    <property type="match status" value="1"/>
</dbReference>
<dbReference type="InterPro" id="IPR036291">
    <property type="entry name" value="NAD(P)-bd_dom_sf"/>
</dbReference>
<dbReference type="OrthoDB" id="3542748at2"/>
<dbReference type="Proteomes" id="UP000199065">
    <property type="component" value="Unassembled WGS sequence"/>
</dbReference>
<evidence type="ECO:0000256" key="1">
    <source>
        <dbReference type="ARBA" id="ARBA00006484"/>
    </source>
</evidence>
<dbReference type="NCBIfam" id="NF005559">
    <property type="entry name" value="PRK07231.1"/>
    <property type="match status" value="1"/>
</dbReference>
<evidence type="ECO:0000256" key="2">
    <source>
        <dbReference type="ARBA" id="ARBA00023002"/>
    </source>
</evidence>
<proteinExistence type="inferred from homology"/>
<evidence type="ECO:0000313" key="4">
    <source>
        <dbReference type="Proteomes" id="UP000199065"/>
    </source>
</evidence>
<name>A0A1I2SMZ5_9CORY</name>
<dbReference type="AlphaFoldDB" id="A0A1I2SMZ5"/>
<comment type="similarity">
    <text evidence="1">Belongs to the short-chain dehydrogenases/reductases (SDR) family.</text>
</comment>
<dbReference type="STRING" id="185761.SAMN05660282_01107"/>
<dbReference type="CDD" id="cd05233">
    <property type="entry name" value="SDR_c"/>
    <property type="match status" value="1"/>
</dbReference>
<dbReference type="Gene3D" id="3.40.50.720">
    <property type="entry name" value="NAD(P)-binding Rossmann-like Domain"/>
    <property type="match status" value="1"/>
</dbReference>
<accession>A0A1I2SMZ5</accession>
<dbReference type="FunFam" id="3.40.50.720:FF:000084">
    <property type="entry name" value="Short-chain dehydrogenase reductase"/>
    <property type="match status" value="1"/>
</dbReference>
<dbReference type="PRINTS" id="PR00080">
    <property type="entry name" value="SDRFAMILY"/>
</dbReference>
<sequence length="250" mass="25731">MGNSLHNRAAVVTGAGAGIGRAIALKLAAEGASVVVSDIDESAAQKVAEEIKTSGAQAVAVKVDANSPEDNELLVSTAVKEFGSCDLAVNNAGLGAPPAKLAEIDDATFNRAVDVTLRGTFYGMRAQLKQMEKQGQGAIVNISSIAGLQASRLLSPYIAAKHGVVGLTQTAALDYAEQGIRINSVAPGPVRTAAFATLPEERIKEEENKVPLKRLGEPEDIAEAVSFLLSEQASFITGVVLPVDGGSVVA</sequence>
<dbReference type="SUPFAM" id="SSF51735">
    <property type="entry name" value="NAD(P)-binding Rossmann-fold domains"/>
    <property type="match status" value="1"/>
</dbReference>
<dbReference type="EMBL" id="FOPJ01000005">
    <property type="protein sequence ID" value="SFG51271.1"/>
    <property type="molecule type" value="Genomic_DNA"/>
</dbReference>
<evidence type="ECO:0000313" key="3">
    <source>
        <dbReference type="EMBL" id="SFG51271.1"/>
    </source>
</evidence>
<dbReference type="PANTHER" id="PTHR24321">
    <property type="entry name" value="DEHYDROGENASES, SHORT CHAIN"/>
    <property type="match status" value="1"/>
</dbReference>
<keyword evidence="4" id="KW-1185">Reference proteome</keyword>
<gene>
    <name evidence="3" type="ORF">SAMN05660282_01107</name>
</gene>
<dbReference type="RefSeq" id="WP_092285247.1">
    <property type="nucleotide sequence ID" value="NZ_FOPJ01000005.1"/>
</dbReference>
<dbReference type="PRINTS" id="PR00081">
    <property type="entry name" value="GDHRDH"/>
</dbReference>
<dbReference type="Pfam" id="PF13561">
    <property type="entry name" value="adh_short_C2"/>
    <property type="match status" value="1"/>
</dbReference>
<protein>
    <submittedName>
        <fullName evidence="3">NAD(P)-dependent dehydrogenase, short-chain alcohol dehydrogenase family</fullName>
    </submittedName>
</protein>
<dbReference type="InterPro" id="IPR002347">
    <property type="entry name" value="SDR_fam"/>
</dbReference>
<dbReference type="GO" id="GO:0016491">
    <property type="term" value="F:oxidoreductase activity"/>
    <property type="evidence" value="ECO:0007669"/>
    <property type="project" value="UniProtKB-KW"/>
</dbReference>
<keyword evidence="2" id="KW-0560">Oxidoreductase</keyword>
<reference evidence="3 4" key="1">
    <citation type="submission" date="2016-10" db="EMBL/GenBank/DDBJ databases">
        <authorList>
            <person name="de Groot N.N."/>
        </authorList>
    </citation>
    <scope>NUCLEOTIDE SEQUENCE [LARGE SCALE GENOMIC DNA]</scope>
    <source>
        <strain>J11</strain>
        <strain evidence="4">PG 39</strain>
    </source>
</reference>